<dbReference type="EMBL" id="AP019823">
    <property type="protein sequence ID" value="BBM37642.1"/>
    <property type="molecule type" value="Genomic_DNA"/>
</dbReference>
<dbReference type="RefSeq" id="WP_026745253.1">
    <property type="nucleotide sequence ID" value="NZ_AP019823.1"/>
</dbReference>
<comment type="similarity">
    <text evidence="2 10">Belongs to the class-II aminoacyl-tRNA synthetase family.</text>
</comment>
<dbReference type="InterPro" id="IPR015944">
    <property type="entry name" value="Gly-tRNA-synth_bsu"/>
</dbReference>
<dbReference type="Proteomes" id="UP000321892">
    <property type="component" value="Chromosome"/>
</dbReference>
<evidence type="ECO:0000259" key="11">
    <source>
        <dbReference type="Pfam" id="PF05746"/>
    </source>
</evidence>
<comment type="subcellular location">
    <subcellularLocation>
        <location evidence="1 10">Cytoplasm</location>
    </subcellularLocation>
</comment>
<dbReference type="PANTHER" id="PTHR30075:SF2">
    <property type="entry name" value="GLYCINE--TRNA LIGASE, CHLOROPLASTIC_MITOCHONDRIAL 2"/>
    <property type="match status" value="1"/>
</dbReference>
<keyword evidence="5 10" id="KW-0547">Nucleotide-binding</keyword>
<dbReference type="GO" id="GO:0006420">
    <property type="term" value="P:arginyl-tRNA aminoacylation"/>
    <property type="evidence" value="ECO:0007669"/>
    <property type="project" value="InterPro"/>
</dbReference>
<keyword evidence="8 10" id="KW-0030">Aminoacyl-tRNA synthetase</keyword>
<evidence type="ECO:0000256" key="8">
    <source>
        <dbReference type="ARBA" id="ARBA00023146"/>
    </source>
</evidence>
<feature type="domain" description="DALR anticodon binding" evidence="11">
    <location>
        <begin position="583"/>
        <end position="674"/>
    </location>
</feature>
<dbReference type="InterPro" id="IPR008909">
    <property type="entry name" value="DALR_anticod-bd"/>
</dbReference>
<dbReference type="OrthoDB" id="9775440at2"/>
<dbReference type="AlphaFoldDB" id="A0A510JEA8"/>
<accession>A0A510JEA8</accession>
<evidence type="ECO:0000313" key="12">
    <source>
        <dbReference type="EMBL" id="BBM37642.1"/>
    </source>
</evidence>
<protein>
    <recommendedName>
        <fullName evidence="10">Glycine--tRNA ligase beta subunit</fullName>
        <ecNumber evidence="10">6.1.1.14</ecNumber>
    </recommendedName>
    <alternativeName>
        <fullName evidence="10">Glycyl-tRNA synthetase beta subunit</fullName>
        <shortName evidence="10">GlyRS</shortName>
    </alternativeName>
</protein>
<keyword evidence="3 10" id="KW-0963">Cytoplasm</keyword>
<proteinExistence type="inferred from homology"/>
<dbReference type="PRINTS" id="PR01045">
    <property type="entry name" value="TRNASYNTHGB"/>
</dbReference>
<gene>
    <name evidence="10" type="primary">glyS</name>
    <name evidence="12" type="ORF">JCM16775_0327</name>
</gene>
<evidence type="ECO:0000256" key="7">
    <source>
        <dbReference type="ARBA" id="ARBA00022917"/>
    </source>
</evidence>
<keyword evidence="4 10" id="KW-0436">Ligase</keyword>
<dbReference type="GO" id="GO:0004820">
    <property type="term" value="F:glycine-tRNA ligase activity"/>
    <property type="evidence" value="ECO:0007669"/>
    <property type="project" value="UniProtKB-UniRule"/>
</dbReference>
<keyword evidence="13" id="KW-1185">Reference proteome</keyword>
<dbReference type="GO" id="GO:0004814">
    <property type="term" value="F:arginine-tRNA ligase activity"/>
    <property type="evidence" value="ECO:0007669"/>
    <property type="project" value="InterPro"/>
</dbReference>
<comment type="subunit">
    <text evidence="10">Tetramer of two alpha and two beta subunits.</text>
</comment>
<dbReference type="GO" id="GO:0005524">
    <property type="term" value="F:ATP binding"/>
    <property type="evidence" value="ECO:0007669"/>
    <property type="project" value="UniProtKB-UniRule"/>
</dbReference>
<evidence type="ECO:0000256" key="4">
    <source>
        <dbReference type="ARBA" id="ARBA00022598"/>
    </source>
</evidence>
<dbReference type="PROSITE" id="PS50861">
    <property type="entry name" value="AA_TRNA_LIGASE_II_GLYAB"/>
    <property type="match status" value="1"/>
</dbReference>
<sequence length="678" mass="78163">MNFLFEIGLEELPARYVDQAEKDLKKIIENELKAERIKFSGIESFSTPRRVTAIIKDLAEKQDDLDKKSVGPSVEIAYKEGQLTKAGEGFVKSQGATTDDIKIIENEKGKYISIEKFIAGKNTKEILPEILKNAIKKIEFEKSMKWADRTFRFVRPIKWFVTLFDNGEILPFEFEGLKGGNKTRGMRYFASQDIKINNPLDYEKILLENFVIVDGEKRREEILKSIRENGEKDGDTAIINKYLLDEVVNVVEYPYAIKGEFSKDYLQLPEDIITITLETHQRYFPVKDKDGKLSNKFIVIRNAPEYSETVKKGNEKVVEPRLADAKFFFDEDLKNKFADNVEKLKEVTFQKDMGTIFEKVKRSEKIAEYLISELNLNDKKENIIRTVDLAKADLVSNVIGEKEFTKLQGFMGSVYAEKQGEEKDVALGIFEHYLPRYQGDELPTTVEGSIAGIADKMDTVIGCFSVGLKPTSSKDPYALRRATQGIIQVVLNSKLSFDYKKLIEKAYEIFSNDKKVLEKDVVKDVTEFFKQRIINVLSEKYKKDLINYEINLESNIVELDKKLSELLKLSQTENFEILINLLKRVKNIVKDEKNENLNIDTTLFELEEEKTLYNLANQLESIENTEFSNYIETLLNNASTINQFFDNVIINVDNEKLKENRIALLKKLEISIDKMINI</sequence>
<dbReference type="HAMAP" id="MF_00255">
    <property type="entry name" value="Gly_tRNA_synth_beta"/>
    <property type="match status" value="1"/>
</dbReference>
<evidence type="ECO:0000256" key="2">
    <source>
        <dbReference type="ARBA" id="ARBA00008226"/>
    </source>
</evidence>
<evidence type="ECO:0000256" key="6">
    <source>
        <dbReference type="ARBA" id="ARBA00022840"/>
    </source>
</evidence>
<dbReference type="SUPFAM" id="SSF109604">
    <property type="entry name" value="HD-domain/PDEase-like"/>
    <property type="match status" value="1"/>
</dbReference>
<evidence type="ECO:0000313" key="13">
    <source>
        <dbReference type="Proteomes" id="UP000321892"/>
    </source>
</evidence>
<dbReference type="EC" id="6.1.1.14" evidence="10"/>
<dbReference type="Pfam" id="PF05746">
    <property type="entry name" value="DALR_1"/>
    <property type="match status" value="1"/>
</dbReference>
<dbReference type="GO" id="GO:0005829">
    <property type="term" value="C:cytosol"/>
    <property type="evidence" value="ECO:0007669"/>
    <property type="project" value="TreeGrafter"/>
</dbReference>
<dbReference type="KEGG" id="lhf:JCM16775_0327"/>
<evidence type="ECO:0000256" key="5">
    <source>
        <dbReference type="ARBA" id="ARBA00022741"/>
    </source>
</evidence>
<organism evidence="12 13">
    <name type="scientific">Leptotrichia hofstadii</name>
    <dbReference type="NCBI Taxonomy" id="157688"/>
    <lineage>
        <taxon>Bacteria</taxon>
        <taxon>Fusobacteriati</taxon>
        <taxon>Fusobacteriota</taxon>
        <taxon>Fusobacteriia</taxon>
        <taxon>Fusobacteriales</taxon>
        <taxon>Leptotrichiaceae</taxon>
        <taxon>Leptotrichia</taxon>
    </lineage>
</organism>
<evidence type="ECO:0000256" key="3">
    <source>
        <dbReference type="ARBA" id="ARBA00022490"/>
    </source>
</evidence>
<evidence type="ECO:0000256" key="1">
    <source>
        <dbReference type="ARBA" id="ARBA00004496"/>
    </source>
</evidence>
<name>A0A510JEA8_9FUSO</name>
<comment type="catalytic activity">
    <reaction evidence="9 10">
        <text>tRNA(Gly) + glycine + ATP = glycyl-tRNA(Gly) + AMP + diphosphate</text>
        <dbReference type="Rhea" id="RHEA:16013"/>
        <dbReference type="Rhea" id="RHEA-COMP:9664"/>
        <dbReference type="Rhea" id="RHEA-COMP:9683"/>
        <dbReference type="ChEBI" id="CHEBI:30616"/>
        <dbReference type="ChEBI" id="CHEBI:33019"/>
        <dbReference type="ChEBI" id="CHEBI:57305"/>
        <dbReference type="ChEBI" id="CHEBI:78442"/>
        <dbReference type="ChEBI" id="CHEBI:78522"/>
        <dbReference type="ChEBI" id="CHEBI:456215"/>
        <dbReference type="EC" id="6.1.1.14"/>
    </reaction>
</comment>
<dbReference type="NCBIfam" id="TIGR00211">
    <property type="entry name" value="glyS"/>
    <property type="match status" value="1"/>
</dbReference>
<dbReference type="InterPro" id="IPR006194">
    <property type="entry name" value="Gly-tRNA-synth_heterodimer"/>
</dbReference>
<reference evidence="12 13" key="1">
    <citation type="submission" date="2019-07" db="EMBL/GenBank/DDBJ databases">
        <title>Complete Genome Sequence of Leptotrichia hofstadii Strain JCM16775.</title>
        <authorList>
            <person name="Watanabe S."/>
            <person name="Cui L."/>
        </authorList>
    </citation>
    <scope>NUCLEOTIDE SEQUENCE [LARGE SCALE GENOMIC DNA]</scope>
    <source>
        <strain evidence="12 13">JCM16775</strain>
    </source>
</reference>
<dbReference type="GO" id="GO:0006426">
    <property type="term" value="P:glycyl-tRNA aminoacylation"/>
    <property type="evidence" value="ECO:0007669"/>
    <property type="project" value="UniProtKB-UniRule"/>
</dbReference>
<keyword evidence="7 10" id="KW-0648">Protein biosynthesis</keyword>
<dbReference type="PANTHER" id="PTHR30075">
    <property type="entry name" value="GLYCYL-TRNA SYNTHETASE"/>
    <property type="match status" value="1"/>
</dbReference>
<keyword evidence="6 10" id="KW-0067">ATP-binding</keyword>
<dbReference type="Pfam" id="PF02092">
    <property type="entry name" value="tRNA_synt_2f"/>
    <property type="match status" value="1"/>
</dbReference>
<evidence type="ECO:0000256" key="9">
    <source>
        <dbReference type="ARBA" id="ARBA00047937"/>
    </source>
</evidence>
<evidence type="ECO:0000256" key="10">
    <source>
        <dbReference type="HAMAP-Rule" id="MF_00255"/>
    </source>
</evidence>